<keyword evidence="2" id="KW-1185">Reference proteome</keyword>
<dbReference type="InterPro" id="IPR025930">
    <property type="entry name" value="NETI"/>
</dbReference>
<dbReference type="Proteomes" id="UP000276349">
    <property type="component" value="Unassembled WGS sequence"/>
</dbReference>
<dbReference type="Pfam" id="PF14044">
    <property type="entry name" value="NETI"/>
    <property type="match status" value="1"/>
</dbReference>
<dbReference type="OrthoDB" id="2354098at2"/>
<dbReference type="AlphaFoldDB" id="A0A3S0JQB7"/>
<proteinExistence type="predicted"/>
<gene>
    <name evidence="1" type="ORF">EKG35_07765</name>
</gene>
<name>A0A3S0JQB7_9BACI</name>
<dbReference type="EMBL" id="RXNR01000017">
    <property type="protein sequence ID" value="RTQ93645.1"/>
    <property type="molecule type" value="Genomic_DNA"/>
</dbReference>
<organism evidence="1 2">
    <name type="scientific">Lysinibacillus telephonicus</name>
    <dbReference type="NCBI Taxonomy" id="1714840"/>
    <lineage>
        <taxon>Bacteria</taxon>
        <taxon>Bacillati</taxon>
        <taxon>Bacillota</taxon>
        <taxon>Bacilli</taxon>
        <taxon>Bacillales</taxon>
        <taxon>Bacillaceae</taxon>
        <taxon>Lysinibacillus</taxon>
    </lineage>
</organism>
<protein>
    <submittedName>
        <fullName evidence="1">NETI motif-containing protein</fullName>
    </submittedName>
</protein>
<dbReference type="RefSeq" id="WP_126293876.1">
    <property type="nucleotide sequence ID" value="NZ_CP155468.1"/>
</dbReference>
<reference evidence="1 2" key="1">
    <citation type="submission" date="2018-12" db="EMBL/GenBank/DDBJ databases">
        <authorList>
            <person name="Yu L."/>
        </authorList>
    </citation>
    <scope>NUCLEOTIDE SEQUENCE [LARGE SCALE GENOMIC DNA]</scope>
    <source>
        <strain evidence="1 2">S5H2222</strain>
    </source>
</reference>
<sequence>MGKKQIWFEVEENETIEECLERMKKAGYQPCGRKEEPIFHLVDGEPTYLRQKIMFKGILIED</sequence>
<comment type="caution">
    <text evidence="1">The sequence shown here is derived from an EMBL/GenBank/DDBJ whole genome shotgun (WGS) entry which is preliminary data.</text>
</comment>
<evidence type="ECO:0000313" key="1">
    <source>
        <dbReference type="EMBL" id="RTQ93645.1"/>
    </source>
</evidence>
<evidence type="ECO:0000313" key="2">
    <source>
        <dbReference type="Proteomes" id="UP000276349"/>
    </source>
</evidence>
<accession>A0A3S0JQB7</accession>